<feature type="chain" id="PRO_5039889040" evidence="4">
    <location>
        <begin position="27"/>
        <end position="293"/>
    </location>
</feature>
<dbReference type="Gene3D" id="1.25.40.10">
    <property type="entry name" value="Tetratricopeptide repeat domain"/>
    <property type="match status" value="1"/>
</dbReference>
<accession>A0A0X8JRE5</accession>
<keyword evidence="6" id="KW-1185">Reference proteome</keyword>
<evidence type="ECO:0000313" key="6">
    <source>
        <dbReference type="Proteomes" id="UP000063964"/>
    </source>
</evidence>
<feature type="repeat" description="TPR" evidence="1">
    <location>
        <begin position="208"/>
        <end position="241"/>
    </location>
</feature>
<dbReference type="Pfam" id="PF13174">
    <property type="entry name" value="TPR_6"/>
    <property type="match status" value="1"/>
</dbReference>
<dbReference type="RefSeq" id="WP_066606073.1">
    <property type="nucleotide sequence ID" value="NZ_CP014230.1"/>
</dbReference>
<organism evidence="5 6">
    <name type="scientific">Desulfomicrobium orale DSM 12838</name>
    <dbReference type="NCBI Taxonomy" id="888061"/>
    <lineage>
        <taxon>Bacteria</taxon>
        <taxon>Pseudomonadati</taxon>
        <taxon>Thermodesulfobacteriota</taxon>
        <taxon>Desulfovibrionia</taxon>
        <taxon>Desulfovibrionales</taxon>
        <taxon>Desulfomicrobiaceae</taxon>
        <taxon>Desulfomicrobium</taxon>
    </lineage>
</organism>
<feature type="signal peptide" evidence="4">
    <location>
        <begin position="1"/>
        <end position="26"/>
    </location>
</feature>
<feature type="compositionally biased region" description="Low complexity" evidence="3">
    <location>
        <begin position="148"/>
        <end position="163"/>
    </location>
</feature>
<evidence type="ECO:0000256" key="3">
    <source>
        <dbReference type="SAM" id="MobiDB-lite"/>
    </source>
</evidence>
<dbReference type="EMBL" id="CP014230">
    <property type="protein sequence ID" value="AMD93148.1"/>
    <property type="molecule type" value="Genomic_DNA"/>
</dbReference>
<evidence type="ECO:0000313" key="5">
    <source>
        <dbReference type="EMBL" id="AMD93148.1"/>
    </source>
</evidence>
<dbReference type="SUPFAM" id="SSF48452">
    <property type="entry name" value="TPR-like"/>
    <property type="match status" value="1"/>
</dbReference>
<evidence type="ECO:0000256" key="2">
    <source>
        <dbReference type="SAM" id="Coils"/>
    </source>
</evidence>
<gene>
    <name evidence="5" type="ORF">AXF15_08585</name>
</gene>
<evidence type="ECO:0000256" key="4">
    <source>
        <dbReference type="SAM" id="SignalP"/>
    </source>
</evidence>
<name>A0A0X8JRE5_9BACT</name>
<dbReference type="Pfam" id="PF13432">
    <property type="entry name" value="TPR_16"/>
    <property type="match status" value="1"/>
</dbReference>
<dbReference type="GO" id="GO:0051301">
    <property type="term" value="P:cell division"/>
    <property type="evidence" value="ECO:0007669"/>
    <property type="project" value="InterPro"/>
</dbReference>
<dbReference type="Proteomes" id="UP000063964">
    <property type="component" value="Chromosome"/>
</dbReference>
<dbReference type="AlphaFoldDB" id="A0A0X8JRE5"/>
<dbReference type="InterPro" id="IPR014162">
    <property type="entry name" value="CpoB_C"/>
</dbReference>
<dbReference type="PROSITE" id="PS51257">
    <property type="entry name" value="PROKAR_LIPOPROTEIN"/>
    <property type="match status" value="1"/>
</dbReference>
<dbReference type="InterPro" id="IPR034706">
    <property type="entry name" value="CpoB"/>
</dbReference>
<sequence length="293" mass="32453">MKIHSLRKKILLAGTLAAMGMLSACASTSDVNQLRSQMYYQEQERAKQQERVTQLEAGLAQTQPAQANSWAEINALRSEVASISGQMDDLRRTQTSQSGMTLDTLNARMQDLDRKIMFMASQLGVVFDEFPQSTGAPASSQTSPSRTEPAPSAPSSGASAPMSPEEPEIAQRELYQKALEQFYATNYKQAQAMWAEFVKGFPKDSLVPNALFWQGECFFQMQDYANAVLTYQKVIESHSKSSKYKAAMLKQGIAFYKLKKEQAGKLVLQDLVKKYPDSAEGKRAQAYLKGGGN</sequence>
<feature type="compositionally biased region" description="Polar residues" evidence="3">
    <location>
        <begin position="132"/>
        <end position="146"/>
    </location>
</feature>
<dbReference type="NCBIfam" id="TIGR02795">
    <property type="entry name" value="tol_pal_ybgF"/>
    <property type="match status" value="1"/>
</dbReference>
<keyword evidence="4" id="KW-0732">Signal</keyword>
<dbReference type="STRING" id="888061.AXF15_08585"/>
<dbReference type="InterPro" id="IPR019734">
    <property type="entry name" value="TPR_rpt"/>
</dbReference>
<keyword evidence="1" id="KW-0802">TPR repeat</keyword>
<dbReference type="PROSITE" id="PS50005">
    <property type="entry name" value="TPR"/>
    <property type="match status" value="1"/>
</dbReference>
<dbReference type="HAMAP" id="MF_02066">
    <property type="entry name" value="CpoB"/>
    <property type="match status" value="1"/>
</dbReference>
<keyword evidence="2" id="KW-0175">Coiled coil</keyword>
<protein>
    <submittedName>
        <fullName evidence="5">Uncharacterized protein</fullName>
    </submittedName>
</protein>
<feature type="coiled-coil region" evidence="2">
    <location>
        <begin position="73"/>
        <end position="122"/>
    </location>
</feature>
<dbReference type="KEGG" id="doa:AXF15_08585"/>
<evidence type="ECO:0000256" key="1">
    <source>
        <dbReference type="PROSITE-ProRule" id="PRU00339"/>
    </source>
</evidence>
<dbReference type="InterPro" id="IPR011990">
    <property type="entry name" value="TPR-like_helical_dom_sf"/>
</dbReference>
<feature type="region of interest" description="Disordered" evidence="3">
    <location>
        <begin position="132"/>
        <end position="168"/>
    </location>
</feature>
<reference evidence="6" key="1">
    <citation type="submission" date="2016-02" db="EMBL/GenBank/DDBJ databases">
        <authorList>
            <person name="Holder M.E."/>
            <person name="Ajami N.J."/>
            <person name="Petrosino J.F."/>
        </authorList>
    </citation>
    <scope>NUCLEOTIDE SEQUENCE [LARGE SCALE GENOMIC DNA]</scope>
    <source>
        <strain evidence="6">DSM 12838</strain>
    </source>
</reference>
<proteinExistence type="inferred from homology"/>